<feature type="region of interest" description="Disordered" evidence="1">
    <location>
        <begin position="725"/>
        <end position="754"/>
    </location>
</feature>
<evidence type="ECO:0000313" key="3">
    <source>
        <dbReference type="Proteomes" id="UP000243797"/>
    </source>
</evidence>
<keyword evidence="3" id="KW-1185">Reference proteome</keyword>
<name>A0A2K1QPT9_9PEZI</name>
<evidence type="ECO:0000313" key="2">
    <source>
        <dbReference type="EMBL" id="PNS16940.1"/>
    </source>
</evidence>
<feature type="compositionally biased region" description="Basic residues" evidence="1">
    <location>
        <begin position="727"/>
        <end position="749"/>
    </location>
</feature>
<reference evidence="2 3" key="1">
    <citation type="submission" date="2017-06" db="EMBL/GenBank/DDBJ databases">
        <title>Draft genome sequence of a variant of Elsinoe murrayae.</title>
        <authorList>
            <person name="Cheng Q."/>
        </authorList>
    </citation>
    <scope>NUCLEOTIDE SEQUENCE [LARGE SCALE GENOMIC DNA]</scope>
    <source>
        <strain evidence="2 3">CQ-2017a</strain>
    </source>
</reference>
<dbReference type="InParanoid" id="A0A2K1QPT9"/>
<proteinExistence type="predicted"/>
<feature type="region of interest" description="Disordered" evidence="1">
    <location>
        <begin position="655"/>
        <end position="677"/>
    </location>
</feature>
<dbReference type="Proteomes" id="UP000243797">
    <property type="component" value="Unassembled WGS sequence"/>
</dbReference>
<dbReference type="AlphaFoldDB" id="A0A2K1QPT9"/>
<dbReference type="OrthoDB" id="3941374at2759"/>
<feature type="region of interest" description="Disordered" evidence="1">
    <location>
        <begin position="606"/>
        <end position="635"/>
    </location>
</feature>
<protein>
    <submittedName>
        <fullName evidence="2">Uncharacterized protein</fullName>
    </submittedName>
</protein>
<comment type="caution">
    <text evidence="2">The sequence shown here is derived from an EMBL/GenBank/DDBJ whole genome shotgun (WGS) entry which is preliminary data.</text>
</comment>
<organism evidence="2 3">
    <name type="scientific">Sphaceloma murrayae</name>
    <dbReference type="NCBI Taxonomy" id="2082308"/>
    <lineage>
        <taxon>Eukaryota</taxon>
        <taxon>Fungi</taxon>
        <taxon>Dikarya</taxon>
        <taxon>Ascomycota</taxon>
        <taxon>Pezizomycotina</taxon>
        <taxon>Dothideomycetes</taxon>
        <taxon>Dothideomycetidae</taxon>
        <taxon>Myriangiales</taxon>
        <taxon>Elsinoaceae</taxon>
        <taxon>Sphaceloma</taxon>
    </lineage>
</organism>
<accession>A0A2K1QPT9</accession>
<evidence type="ECO:0000256" key="1">
    <source>
        <dbReference type="SAM" id="MobiDB-lite"/>
    </source>
</evidence>
<dbReference type="EMBL" id="NKHZ01000055">
    <property type="protein sequence ID" value="PNS16940.1"/>
    <property type="molecule type" value="Genomic_DNA"/>
</dbReference>
<feature type="compositionally biased region" description="Low complexity" evidence="1">
    <location>
        <begin position="566"/>
        <end position="577"/>
    </location>
</feature>
<gene>
    <name evidence="2" type="ORF">CAC42_4904</name>
</gene>
<feature type="region of interest" description="Disordered" evidence="1">
    <location>
        <begin position="566"/>
        <end position="589"/>
    </location>
</feature>
<sequence length="808" mass="87370">MAIVPQLTHSTPDKTLPARFRELQRLGQHGIRRAVAFTRSEPDVSHLTTSLLSAGSQQAIRPNSRASVLSLTTLSAWNRTSMLSTTDVSDRQIEYRIHRTSSTTSITSSSTQGSISTASIGENITEISCDIPDASSFEIASAVHGYIPPLKTFAISSPEPTPQESWTQFIERVLQPDACQPSSARRLSSSELDSPTAPITDRDLFILQGPNKWTEDEWVELEQAVVKEAQLVKEKDTKVIQRGDIRLVNVSKPKQHHPSLDSPAYQRNAFSSADVSTTQSILDVLGKIVTRTKSVDGLKHDALPYQPYSQPFSPFNQIGAADAEAPIRSLSKSDRRKCSLVQSNSNIELHLPPTPALATPNKPSSEISTPSAIHRISWLDTSDALPEIVPTTTDMEQEQGLVTRKLTNAGPTTPKRVVMNSAYPVFPINPYAGLKDNRRHSCPVLCNPIAVPATEVIISPKPEIALSARQHVAGRSESLETFSVDSTTGVLTRADTVAKERHNNEAVLRTVMNQSYPVFLKRGSSDDTQISFARAGVRVKPRLVRTRTFNAKRLSLPIITEMATPPSTTCSTASSPANNDKRKDSGLTETNVTDFASTFPEITVTSPSIASSGSVTRSNTVTSNVESTSDDAPQPSTMEVLLASTVSTPISTTAHTADTTGASAPCVPTGPSSINPRVPRKLIKRRPVSSGPVRSSQSTLLSLPGTYDLPSLTTAPAHHPKSFASRMAKRHTNQVRSSDKKKGKAKGKYTTKAASESLSELNLSKEMHPMPLGCHLPGRRDYVSEGVPGSAGLGEWGLETVRAIEGRV</sequence>
<feature type="compositionally biased region" description="Low complexity" evidence="1">
    <location>
        <begin position="611"/>
        <end position="627"/>
    </location>
</feature>